<gene>
    <name evidence="1" type="ORF">HKBW3S25_00666</name>
</gene>
<organism evidence="1 2">
    <name type="scientific">Candidatus Hakubella thermalkaliphila</name>
    <dbReference type="NCBI Taxonomy" id="2754717"/>
    <lineage>
        <taxon>Bacteria</taxon>
        <taxon>Bacillati</taxon>
        <taxon>Actinomycetota</taxon>
        <taxon>Actinomycetota incertae sedis</taxon>
        <taxon>Candidatus Hakubellales</taxon>
        <taxon>Candidatus Hakubellaceae</taxon>
        <taxon>Candidatus Hakubella</taxon>
    </lineage>
</organism>
<dbReference type="AlphaFoldDB" id="A0A6V8NY64"/>
<sequence length="33" mass="3913">VLNTLTLQRHLPEYLQYVVAQLKKLPYILNQDS</sequence>
<accession>A0A6V8NY64</accession>
<comment type="caution">
    <text evidence="1">The sequence shown here is derived from an EMBL/GenBank/DDBJ whole genome shotgun (WGS) entry which is preliminary data.</text>
</comment>
<dbReference type="Proteomes" id="UP000543224">
    <property type="component" value="Unassembled WGS sequence"/>
</dbReference>
<reference evidence="1 2" key="1">
    <citation type="journal article" date="2020" name="Front. Microbiol.">
        <title>Single-cell genomics of novel Actinobacteria with the Wood-Ljungdahl pathway discovered in a serpentinizing system.</title>
        <authorList>
            <person name="Merino N."/>
            <person name="Kawai M."/>
            <person name="Boyd E.S."/>
            <person name="Colman D.R."/>
            <person name="McGlynn S.E."/>
            <person name="Nealson K.H."/>
            <person name="Kurokawa K."/>
            <person name="Hongoh Y."/>
        </authorList>
    </citation>
    <scope>NUCLEOTIDE SEQUENCE [LARGE SCALE GENOMIC DNA]</scope>
    <source>
        <strain evidence="1 2">S25</strain>
    </source>
</reference>
<proteinExistence type="predicted"/>
<name>A0A6V8NY64_9ACTN</name>
<protein>
    <submittedName>
        <fullName evidence="1">Uncharacterized protein</fullName>
    </submittedName>
</protein>
<dbReference type="EMBL" id="BLRX01000053">
    <property type="protein sequence ID" value="GFP25208.1"/>
    <property type="molecule type" value="Genomic_DNA"/>
</dbReference>
<evidence type="ECO:0000313" key="1">
    <source>
        <dbReference type="EMBL" id="GFP25208.1"/>
    </source>
</evidence>
<feature type="non-terminal residue" evidence="1">
    <location>
        <position position="1"/>
    </location>
</feature>
<evidence type="ECO:0000313" key="2">
    <source>
        <dbReference type="Proteomes" id="UP000543224"/>
    </source>
</evidence>